<comment type="caution">
    <text evidence="1">The sequence shown here is derived from an EMBL/GenBank/DDBJ whole genome shotgun (WGS) entry which is preliminary data.</text>
</comment>
<evidence type="ECO:0000313" key="2">
    <source>
        <dbReference type="Proteomes" id="UP000324800"/>
    </source>
</evidence>
<feature type="non-terminal residue" evidence="1">
    <location>
        <position position="157"/>
    </location>
</feature>
<dbReference type="EMBL" id="SNRW01028233">
    <property type="protein sequence ID" value="KAA6359539.1"/>
    <property type="molecule type" value="Genomic_DNA"/>
</dbReference>
<sequence>MEQNLVANFIYKPLTEEQSELINQMRLISTPRQLRYFLIEHPQLQDINTQALNAAINLKGYKISRRRDKIIVYSQGRKQRKESQEQSSEQLALESSELQMQHMIEQIFAHGNQCYKDQNLTQPVTPVTAVTVCNTDNSFHSSISFTPTNQCHRVACD</sequence>
<reference evidence="1 2" key="1">
    <citation type="submission" date="2019-03" db="EMBL/GenBank/DDBJ databases">
        <title>Single cell metagenomics reveals metabolic interactions within the superorganism composed of flagellate Streblomastix strix and complex community of Bacteroidetes bacteria on its surface.</title>
        <authorList>
            <person name="Treitli S.C."/>
            <person name="Kolisko M."/>
            <person name="Husnik F."/>
            <person name="Keeling P."/>
            <person name="Hampl V."/>
        </authorList>
    </citation>
    <scope>NUCLEOTIDE SEQUENCE [LARGE SCALE GENOMIC DNA]</scope>
    <source>
        <strain evidence="1">ST1C</strain>
    </source>
</reference>
<organism evidence="1 2">
    <name type="scientific">Streblomastix strix</name>
    <dbReference type="NCBI Taxonomy" id="222440"/>
    <lineage>
        <taxon>Eukaryota</taxon>
        <taxon>Metamonada</taxon>
        <taxon>Preaxostyla</taxon>
        <taxon>Oxymonadida</taxon>
        <taxon>Streblomastigidae</taxon>
        <taxon>Streblomastix</taxon>
    </lineage>
</organism>
<accession>A0A5J4TNI0</accession>
<protein>
    <submittedName>
        <fullName evidence="1">Uncharacterized protein</fullName>
    </submittedName>
</protein>
<dbReference type="AlphaFoldDB" id="A0A5J4TNI0"/>
<proteinExistence type="predicted"/>
<dbReference type="Proteomes" id="UP000324800">
    <property type="component" value="Unassembled WGS sequence"/>
</dbReference>
<name>A0A5J4TNI0_9EUKA</name>
<gene>
    <name evidence="1" type="ORF">EZS28_044934</name>
</gene>
<evidence type="ECO:0000313" key="1">
    <source>
        <dbReference type="EMBL" id="KAA6359539.1"/>
    </source>
</evidence>